<name>A7GWP8_CAMC5</name>
<dbReference type="STRING" id="360105.CCV52592_1055"/>
<evidence type="ECO:0000313" key="2">
    <source>
        <dbReference type="EMBL" id="EAT99639.1"/>
    </source>
</evidence>
<accession>A7GWP8</accession>
<evidence type="ECO:0000313" key="3">
    <source>
        <dbReference type="Proteomes" id="UP000006380"/>
    </source>
</evidence>
<evidence type="ECO:0000256" key="1">
    <source>
        <dbReference type="SAM" id="Phobius"/>
    </source>
</evidence>
<feature type="transmembrane region" description="Helical" evidence="1">
    <location>
        <begin position="92"/>
        <end position="112"/>
    </location>
</feature>
<dbReference type="AlphaFoldDB" id="A7GWP8"/>
<keyword evidence="1" id="KW-0472">Membrane</keyword>
<feature type="transmembrane region" description="Helical" evidence="1">
    <location>
        <begin position="7"/>
        <end position="25"/>
    </location>
</feature>
<dbReference type="OrthoDB" id="5355368at2"/>
<proteinExistence type="predicted"/>
<gene>
    <name evidence="2" type="ORF">CCV52592_1055</name>
</gene>
<dbReference type="RefSeq" id="WP_011991855.1">
    <property type="nucleotide sequence ID" value="NC_009715.2"/>
</dbReference>
<keyword evidence="1" id="KW-1133">Transmembrane helix</keyword>
<dbReference type="HOGENOM" id="CLU_2022470_0_0_7"/>
<feature type="transmembrane region" description="Helical" evidence="1">
    <location>
        <begin position="31"/>
        <end position="53"/>
    </location>
</feature>
<keyword evidence="1" id="KW-0812">Transmembrane</keyword>
<sequence>MCCFGVRVFLLMFITALSFILNRFYPVFPVIGYYLVFANLLAFIMFGLFFSGLLPSFVKPGAVHYFSLIGGILGAFLSMLFFRRLGWDKFNAVELCIFLFWLFLVATVLLNFDVISMKFREILI</sequence>
<dbReference type="KEGG" id="ccv:CCV52592_1055"/>
<dbReference type="EMBL" id="CP000767">
    <property type="protein sequence ID" value="EAT99639.1"/>
    <property type="molecule type" value="Genomic_DNA"/>
</dbReference>
<reference evidence="2" key="1">
    <citation type="submission" date="2016-07" db="EMBL/GenBank/DDBJ databases">
        <title>Comparative genomics of the Campylobacter concisus group.</title>
        <authorList>
            <person name="Miller W.G."/>
            <person name="Yee E."/>
            <person name="Chapman M.H."/>
            <person name="Huynh S."/>
            <person name="Bono J.L."/>
            <person name="On S.L.W."/>
            <person name="StLeger J."/>
            <person name="Foster G."/>
            <person name="Parker C.T."/>
        </authorList>
    </citation>
    <scope>NUCLEOTIDE SEQUENCE</scope>
    <source>
        <strain evidence="2">525.92</strain>
    </source>
</reference>
<protein>
    <submittedName>
        <fullName evidence="2">Membrane protein</fullName>
    </submittedName>
</protein>
<feature type="transmembrane region" description="Helical" evidence="1">
    <location>
        <begin position="65"/>
        <end position="86"/>
    </location>
</feature>
<organism evidence="2 3">
    <name type="scientific">Campylobacter curvus (strain 525.92)</name>
    <dbReference type="NCBI Taxonomy" id="360105"/>
    <lineage>
        <taxon>Bacteria</taxon>
        <taxon>Pseudomonadati</taxon>
        <taxon>Campylobacterota</taxon>
        <taxon>Epsilonproteobacteria</taxon>
        <taxon>Campylobacterales</taxon>
        <taxon>Campylobacteraceae</taxon>
        <taxon>Campylobacter</taxon>
    </lineage>
</organism>
<keyword evidence="3" id="KW-1185">Reference proteome</keyword>
<dbReference type="Proteomes" id="UP000006380">
    <property type="component" value="Chromosome"/>
</dbReference>